<organism evidence="2 3">
    <name type="scientific">Bradyrhizobium erythrophlei</name>
    <dbReference type="NCBI Taxonomy" id="1437360"/>
    <lineage>
        <taxon>Bacteria</taxon>
        <taxon>Pseudomonadati</taxon>
        <taxon>Pseudomonadota</taxon>
        <taxon>Alphaproteobacteria</taxon>
        <taxon>Hyphomicrobiales</taxon>
        <taxon>Nitrobacteraceae</taxon>
        <taxon>Bradyrhizobium</taxon>
    </lineage>
</organism>
<proteinExistence type="predicted"/>
<protein>
    <submittedName>
        <fullName evidence="2">Uncharacterized protein</fullName>
    </submittedName>
</protein>
<accession>A0A1M5GK29</accession>
<reference evidence="2 3" key="1">
    <citation type="submission" date="2016-11" db="EMBL/GenBank/DDBJ databases">
        <authorList>
            <person name="Jaros S."/>
            <person name="Januszkiewicz K."/>
            <person name="Wedrychowicz H."/>
        </authorList>
    </citation>
    <scope>NUCLEOTIDE SEQUENCE [LARGE SCALE GENOMIC DNA]</scope>
    <source>
        <strain evidence="2 3">GAS138</strain>
    </source>
</reference>
<name>A0A1M5GK29_9BRAD</name>
<dbReference type="EMBL" id="LT670817">
    <property type="protein sequence ID" value="SHG04105.1"/>
    <property type="molecule type" value="Genomic_DNA"/>
</dbReference>
<gene>
    <name evidence="2" type="ORF">SAMN05443248_0070</name>
</gene>
<dbReference type="AlphaFoldDB" id="A0A1M5GK29"/>
<evidence type="ECO:0000313" key="3">
    <source>
        <dbReference type="Proteomes" id="UP000189796"/>
    </source>
</evidence>
<feature type="region of interest" description="Disordered" evidence="1">
    <location>
        <begin position="43"/>
        <end position="68"/>
    </location>
</feature>
<dbReference type="Proteomes" id="UP000189796">
    <property type="component" value="Chromosome I"/>
</dbReference>
<evidence type="ECO:0000313" key="2">
    <source>
        <dbReference type="EMBL" id="SHG04105.1"/>
    </source>
</evidence>
<evidence type="ECO:0000256" key="1">
    <source>
        <dbReference type="SAM" id="MobiDB-lite"/>
    </source>
</evidence>
<sequence length="102" mass="10591">MTGSAKQSKALPSFPAQWFTAYTVLSPVIGFLATVAGGVASTDLTPASGCQDHTSSPSALATPVKRAAASTAPRPASVTFAKRPSEWNRMAGDIEVIWVGRQ</sequence>